<evidence type="ECO:0000313" key="1">
    <source>
        <dbReference type="EMBL" id="GIX69729.1"/>
    </source>
</evidence>
<accession>A0AAV4MBF8</accession>
<keyword evidence="2" id="KW-1185">Reference proteome</keyword>
<comment type="caution">
    <text evidence="1">The sequence shown here is derived from an EMBL/GenBank/DDBJ whole genome shotgun (WGS) entry which is preliminary data.</text>
</comment>
<sequence>MAYKYYSALNSIKISPIFIKNNPRECLIQTRQNQYSRGPPFLLTPNTPFKTGARKACRNFSFSKIQNSPFILHSSPPGLFPFCRTADLSSCPSMQPITIADRFSPVRDSHSTPHYIPLSLLQNSLSHTQQCLFSLDARADVAVHFRCCSDDVNFDFGRRAHVRVLKYSKYSVKVRFCSNNTFSKYLDLVSAETVITRTDNSSIYQNCVVIKLTDQVKNKIISKCNLPSTELCSPCPPGNCPIKFLFICPHMRPKTPKNRLKRFTQASTIDPRRSKPVYRPGDPLVHYEANNP</sequence>
<proteinExistence type="predicted"/>
<reference evidence="1 2" key="1">
    <citation type="submission" date="2021-06" db="EMBL/GenBank/DDBJ databases">
        <title>Caerostris extrusa draft genome.</title>
        <authorList>
            <person name="Kono N."/>
            <person name="Arakawa K."/>
        </authorList>
    </citation>
    <scope>NUCLEOTIDE SEQUENCE [LARGE SCALE GENOMIC DNA]</scope>
</reference>
<dbReference type="EMBL" id="BPLR01019611">
    <property type="protein sequence ID" value="GIX69729.1"/>
    <property type="molecule type" value="Genomic_DNA"/>
</dbReference>
<name>A0AAV4MBF8_CAEEX</name>
<evidence type="ECO:0000313" key="2">
    <source>
        <dbReference type="Proteomes" id="UP001054945"/>
    </source>
</evidence>
<organism evidence="1 2">
    <name type="scientific">Caerostris extrusa</name>
    <name type="common">Bark spider</name>
    <name type="synonym">Caerostris bankana</name>
    <dbReference type="NCBI Taxonomy" id="172846"/>
    <lineage>
        <taxon>Eukaryota</taxon>
        <taxon>Metazoa</taxon>
        <taxon>Ecdysozoa</taxon>
        <taxon>Arthropoda</taxon>
        <taxon>Chelicerata</taxon>
        <taxon>Arachnida</taxon>
        <taxon>Araneae</taxon>
        <taxon>Araneomorphae</taxon>
        <taxon>Entelegynae</taxon>
        <taxon>Araneoidea</taxon>
        <taxon>Araneidae</taxon>
        <taxon>Caerostris</taxon>
    </lineage>
</organism>
<dbReference type="Proteomes" id="UP001054945">
    <property type="component" value="Unassembled WGS sequence"/>
</dbReference>
<dbReference type="AlphaFoldDB" id="A0AAV4MBF8"/>
<protein>
    <submittedName>
        <fullName evidence="1">Uncharacterized protein</fullName>
    </submittedName>
</protein>
<gene>
    <name evidence="1" type="ORF">CEXT_669071</name>
</gene>